<proteinExistence type="predicted"/>
<reference evidence="1" key="1">
    <citation type="submission" date="2022-07" db="EMBL/GenBank/DDBJ databases">
        <title>Phylogenomic reconstructions and comparative analyses of Kickxellomycotina fungi.</title>
        <authorList>
            <person name="Reynolds N.K."/>
            <person name="Stajich J.E."/>
            <person name="Barry K."/>
            <person name="Grigoriev I.V."/>
            <person name="Crous P."/>
            <person name="Smith M.E."/>
        </authorList>
    </citation>
    <scope>NUCLEOTIDE SEQUENCE</scope>
    <source>
        <strain evidence="1">BCRC 34780</strain>
    </source>
</reference>
<gene>
    <name evidence="1" type="primary">ZNRF3</name>
    <name evidence="1" type="ORF">H4R21_001192</name>
</gene>
<dbReference type="Proteomes" id="UP001140087">
    <property type="component" value="Unassembled WGS sequence"/>
</dbReference>
<keyword evidence="2" id="KW-1185">Reference proteome</keyword>
<dbReference type="EMBL" id="JANBUN010000227">
    <property type="protein sequence ID" value="KAJ2805623.1"/>
    <property type="molecule type" value="Genomic_DNA"/>
</dbReference>
<keyword evidence="1" id="KW-0012">Acyltransferase</keyword>
<evidence type="ECO:0000313" key="1">
    <source>
        <dbReference type="EMBL" id="KAJ2805623.1"/>
    </source>
</evidence>
<comment type="caution">
    <text evidence="1">The sequence shown here is derived from an EMBL/GenBank/DDBJ whole genome shotgun (WGS) entry which is preliminary data.</text>
</comment>
<protein>
    <submittedName>
        <fullName evidence="1">E3 ubiquitin-protein ligase znrf3</fullName>
        <ecNumber evidence="1">2.3.2.27</ecNumber>
    </submittedName>
</protein>
<name>A0ACC1LD15_9FUNG</name>
<evidence type="ECO:0000313" key="2">
    <source>
        <dbReference type="Proteomes" id="UP001140087"/>
    </source>
</evidence>
<keyword evidence="1" id="KW-0808">Transferase</keyword>
<organism evidence="1 2">
    <name type="scientific">Coemansia helicoidea</name>
    <dbReference type="NCBI Taxonomy" id="1286919"/>
    <lineage>
        <taxon>Eukaryota</taxon>
        <taxon>Fungi</taxon>
        <taxon>Fungi incertae sedis</taxon>
        <taxon>Zoopagomycota</taxon>
        <taxon>Kickxellomycotina</taxon>
        <taxon>Kickxellomycetes</taxon>
        <taxon>Kickxellales</taxon>
        <taxon>Kickxellaceae</taxon>
        <taxon>Coemansia</taxon>
    </lineage>
</organism>
<accession>A0ACC1LD15</accession>
<dbReference type="EC" id="2.3.2.27" evidence="1"/>
<sequence length="364" mass="38975">MGTGCPPPNGNTTRDKRHTGPRFGNHPIIGLVRCGGCALADMMREAELAGASGIVVTNTDECGQPTKEFLESTTSVRVPVTFVTNRVAEEIRALQQQAAATAAELSRPPRGARRHSFVYMSIRDEHAHGPASMATRIVASAHLLLAAVALAALVVYTVLACSIGSLRYIPRELAPGFFARRPAPVDKDVLAQLPLVPAAWGVATRGCGGDDDDDEKESASCQPATHAEQALQQQLADIIVRSGCGSYSFTEETRCAICLDGYVHNAPLRVLPCRHAFHRECVDTWLLSDAGAAHCPVCKTGVADGLQFLERHGYGEVLDARSAGSPAQSLPPAAADSRSRAMLPLYYFRLARRGLAALWRSNPE</sequence>